<feature type="compositionally biased region" description="Acidic residues" evidence="3">
    <location>
        <begin position="1324"/>
        <end position="1353"/>
    </location>
</feature>
<protein>
    <submittedName>
        <fullName evidence="6">DUF1998 domain-containing protein</fullName>
    </submittedName>
</protein>
<evidence type="ECO:0000259" key="4">
    <source>
        <dbReference type="PROSITE" id="PS51192"/>
    </source>
</evidence>
<dbReference type="Pfam" id="PF09369">
    <property type="entry name" value="MZB"/>
    <property type="match status" value="1"/>
</dbReference>
<keyword evidence="2" id="KW-0067">ATP-binding</keyword>
<dbReference type="Pfam" id="PF00271">
    <property type="entry name" value="Helicase_C"/>
    <property type="match status" value="1"/>
</dbReference>
<dbReference type="InterPro" id="IPR018973">
    <property type="entry name" value="MZB"/>
</dbReference>
<dbReference type="GO" id="GO:0003676">
    <property type="term" value="F:nucleic acid binding"/>
    <property type="evidence" value="ECO:0007669"/>
    <property type="project" value="InterPro"/>
</dbReference>
<evidence type="ECO:0000256" key="1">
    <source>
        <dbReference type="ARBA" id="ARBA00022741"/>
    </source>
</evidence>
<accession>A0A6M1QTN6</accession>
<dbReference type="GO" id="GO:0036297">
    <property type="term" value="P:interstrand cross-link repair"/>
    <property type="evidence" value="ECO:0007669"/>
    <property type="project" value="TreeGrafter"/>
</dbReference>
<proteinExistence type="predicted"/>
<dbReference type="InterPro" id="IPR001650">
    <property type="entry name" value="Helicase_C-like"/>
</dbReference>
<dbReference type="SMART" id="SM00487">
    <property type="entry name" value="DEXDc"/>
    <property type="match status" value="1"/>
</dbReference>
<evidence type="ECO:0000313" key="7">
    <source>
        <dbReference type="Proteomes" id="UP000483261"/>
    </source>
</evidence>
<keyword evidence="1" id="KW-0547">Nucleotide-binding</keyword>
<organism evidence="6 7">
    <name type="scientific">Nocardioides turkmenicus</name>
    <dbReference type="NCBI Taxonomy" id="2711220"/>
    <lineage>
        <taxon>Bacteria</taxon>
        <taxon>Bacillati</taxon>
        <taxon>Actinomycetota</taxon>
        <taxon>Actinomycetes</taxon>
        <taxon>Propionibacteriales</taxon>
        <taxon>Nocardioidaceae</taxon>
        <taxon>Nocardioides</taxon>
    </lineage>
</organism>
<keyword evidence="7" id="KW-1185">Reference proteome</keyword>
<gene>
    <name evidence="6" type="ORF">G5C66_10610</name>
</gene>
<feature type="region of interest" description="Disordered" evidence="3">
    <location>
        <begin position="1305"/>
        <end position="1357"/>
    </location>
</feature>
<evidence type="ECO:0000256" key="3">
    <source>
        <dbReference type="SAM" id="MobiDB-lite"/>
    </source>
</evidence>
<dbReference type="EMBL" id="JAALAA010000007">
    <property type="protein sequence ID" value="NGN93185.1"/>
    <property type="molecule type" value="Genomic_DNA"/>
</dbReference>
<reference evidence="6 7" key="1">
    <citation type="submission" date="2020-02" db="EMBL/GenBank/DDBJ databases">
        <title>Whole-genome analyses of novel actinobacteria.</title>
        <authorList>
            <person name="Sahin N."/>
        </authorList>
    </citation>
    <scope>NUCLEOTIDE SEQUENCE [LARGE SCALE GENOMIC DNA]</scope>
    <source>
        <strain evidence="6 7">KC13</strain>
    </source>
</reference>
<evidence type="ECO:0000259" key="5">
    <source>
        <dbReference type="PROSITE" id="PS51194"/>
    </source>
</evidence>
<evidence type="ECO:0000256" key="2">
    <source>
        <dbReference type="ARBA" id="ARBA00022840"/>
    </source>
</evidence>
<evidence type="ECO:0000313" key="6">
    <source>
        <dbReference type="EMBL" id="NGN93185.1"/>
    </source>
</evidence>
<dbReference type="PROSITE" id="PS51192">
    <property type="entry name" value="HELICASE_ATP_BIND_1"/>
    <property type="match status" value="1"/>
</dbReference>
<dbReference type="PANTHER" id="PTHR47957:SF3">
    <property type="entry name" value="ATP-DEPENDENT HELICASE HRQ1"/>
    <property type="match status" value="1"/>
</dbReference>
<dbReference type="GO" id="GO:0006289">
    <property type="term" value="P:nucleotide-excision repair"/>
    <property type="evidence" value="ECO:0007669"/>
    <property type="project" value="TreeGrafter"/>
</dbReference>
<dbReference type="InterPro" id="IPR011545">
    <property type="entry name" value="DEAD/DEAH_box_helicase_dom"/>
</dbReference>
<dbReference type="InterPro" id="IPR014001">
    <property type="entry name" value="Helicase_ATP-bd"/>
</dbReference>
<dbReference type="GO" id="GO:0005524">
    <property type="term" value="F:ATP binding"/>
    <property type="evidence" value="ECO:0007669"/>
    <property type="project" value="UniProtKB-KW"/>
</dbReference>
<dbReference type="Pfam" id="PF00270">
    <property type="entry name" value="DEAD"/>
    <property type="match status" value="1"/>
</dbReference>
<dbReference type="InterPro" id="IPR027417">
    <property type="entry name" value="P-loop_NTPase"/>
</dbReference>
<dbReference type="GO" id="GO:0043138">
    <property type="term" value="F:3'-5' DNA helicase activity"/>
    <property type="evidence" value="ECO:0007669"/>
    <property type="project" value="TreeGrafter"/>
</dbReference>
<dbReference type="SMART" id="SM00490">
    <property type="entry name" value="HELICc"/>
    <property type="match status" value="1"/>
</dbReference>
<dbReference type="Proteomes" id="UP000483261">
    <property type="component" value="Unassembled WGS sequence"/>
</dbReference>
<comment type="caution">
    <text evidence="6">The sequence shown here is derived from an EMBL/GenBank/DDBJ whole genome shotgun (WGS) entry which is preliminary data.</text>
</comment>
<feature type="domain" description="Helicase C-terminal" evidence="5">
    <location>
        <begin position="1045"/>
        <end position="1201"/>
    </location>
</feature>
<sequence>MTTRALTIAETISEIRLALREYIEATYHIGHPSLIRQRQVLLDAPGNTFQAPFLESTPRYTPGNRFADLELDSAVHDLFSVLTSKDGGQKPLVFDPPYTHQATALEATARDGKSLVVMTGTGSGKTESFLLPMLAKLAEEAANRPDTFATPAVRALVLYPMNALVNDQLGRLRLLLGDERVTKQFTDWAARPARFARYTSRTLYPGVRTAKKDRLRLKSIKKYYIELLEEAAKDGSPRQERSKQLIKELKARGKWPAKPDLIAWYGSGDWFDRKTKQPRRAIMRPEDAELLTRDEVLKSPPDVLITNYSMLEYMLMRPLERPVFDATRQWLQDNPDEKFLLIVDEAHLYRGAAGAEVALLLRRLRARLGISAERVQVIATSASFSSKDYAREFAAALTGKQAADFAEAVTGDLDLRSPDAPGSQADAELLASIAMEDYYAAENDQKRLDVVADLLAYRGVAADAGATSSAVLHAALSDFPPLARLVNETMKKAIPVSELGALVFPDVDPTIADQAASTLISLGSAARRSDDEAGLLPCRVHAFFRGLPGLWACLDPDCTVDRGGIPKGPIGAMYGQPQQTCDCGSRVFELFTCRQCGTAYARAYTDDPENPTYLWQEPGHAFNAASGPVSELQAIDLLLEEPSEDIDHAQLQELDLITGRLNPQDLGERWRKVWLRYPRHGEQSTGADYDSTKSKVTGEFIPCGVCGDRANFGRTSVQNHQTKGDQPFQALVSRQIEVQPPGPQAADNFAPLRGRKVLAFSDSRQVAARLAPNVQDYSLRDAVRPIVLKGWDELSKQMVAPALSLENMYLAAMVGAKLLGVRLRPELTGTEDFTAFTQVSKSIDKGALKDPAEFIQLYSIQDDPPQSLLRNLVPTLTSRYYNFAALGLASLRERGNLRDEVLAELIDIPGVAVTPDEKLALVRMWLSLWTRQGIWFSAMSADWKGTKVQAASGKFSKLMNWLPSKEARRIFEKEWLPVLQGKFCKKAGDRYQLQARNVALEIDPVWGYCDKCRFTQRPFPGRKTCVSCGADKVRELNPDEDEVFSARKGYYRASSKRAMATPPGEVMSLVAAEHTAQLNSSQTDDIFSKAEMYELLFQDVNIAVPAPGEQPEVAIDLLSCTTTMEVGIDIGSLSGVALRNMPPSRANYQQRAGRAGRRGNAVATVIAFGSADTHDDHYFREPKDMISGEVTDPILTMSNIEIAKRHVTAFLLQCYHQDRVTTFDPETMPANLFEVLGSVTDFLSNTATLNRTDFEKWLVANESKLRAEVDGWLPDEITDGARDEVLDGLIKATLGGIDEALDVAANDGNTTGSDDEKEAGPTADADDTGEEDSTDGDSEGDGDSDIPSEDGGEDLSSQRARTKLLDRLLYKGILPRYAFPTDVVSFHIFDEGRSSAFRPVFQYAPSQGLSVALSQYAPGKVVWVDKREWTSSALYSPMRGELTDAWRDRLMYFECQDCHYATLIAWEQTDRGRTDFCPACKGERFGPGMNWLRPPGFAHPISEPPGTSPDDAPAISYATRAKLIASGPEDDSLWEKVTERVHQNFGRRPLLVSNTGPRNEGYTYCTWCGLIEPTAMPTPLLAGTHPKPFPTDPKDAMCPGGRASRGLVLGTDFYSDVLLIRLAVSDPVTLRPSYLSSQVALRTVAEALTIAATKALEIEASELQAEFRPALSPLGGHGREAEIYLYDTLAGGAGFTEQAGKLGPDLFRLALERLEECPADCEESCYRCLRSFRNRFEHTQFDRHVGASLLRYLIDGTLPTLSQQRLDRSADRLYEDLVQSGIDGVEFERNATVSVEGIGKVAVPILATKPSGQRALIGIHGPLTPDVAPTLELHRVHQETFERVKLVDDLIIARNLPSASREVREFVR</sequence>
<dbReference type="Gene3D" id="3.40.50.300">
    <property type="entry name" value="P-loop containing nucleotide triphosphate hydrolases"/>
    <property type="match status" value="3"/>
</dbReference>
<feature type="domain" description="Helicase ATP-binding" evidence="4">
    <location>
        <begin position="106"/>
        <end position="402"/>
    </location>
</feature>
<dbReference type="RefSeq" id="WP_165110910.1">
    <property type="nucleotide sequence ID" value="NZ_JAALAA010000007.1"/>
</dbReference>
<dbReference type="PROSITE" id="PS51194">
    <property type="entry name" value="HELICASE_CTER"/>
    <property type="match status" value="1"/>
</dbReference>
<dbReference type="PANTHER" id="PTHR47957">
    <property type="entry name" value="ATP-DEPENDENT HELICASE HRQ1"/>
    <property type="match status" value="1"/>
</dbReference>
<dbReference type="SUPFAM" id="SSF52540">
    <property type="entry name" value="P-loop containing nucleoside triphosphate hydrolases"/>
    <property type="match status" value="2"/>
</dbReference>
<name>A0A6M1QTN6_9ACTN</name>